<evidence type="ECO:0000313" key="3">
    <source>
        <dbReference type="Proteomes" id="UP001281761"/>
    </source>
</evidence>
<organism evidence="2 3">
    <name type="scientific">Blattamonas nauphoetae</name>
    <dbReference type="NCBI Taxonomy" id="2049346"/>
    <lineage>
        <taxon>Eukaryota</taxon>
        <taxon>Metamonada</taxon>
        <taxon>Preaxostyla</taxon>
        <taxon>Oxymonadida</taxon>
        <taxon>Blattamonas</taxon>
    </lineage>
</organism>
<sequence length="366" mass="42226">MAELSSIPRFSLSRRYCCEQTVTFTLVSTVGGCVACWRHVCQQRIHIRCVWDVLSQKIGERRRRDGGEGEGWRRGRVRKRGRQTGWRVGWGWREHRVARVGWDGLCLHRKKTRHEETNTKQETQSNNNHNPTRNRTTHRQVPLAQSRPFGWCAASPSEIGPASLRLLSELCRLRRLCVRTLAFLSSSLPRSFPLHCPRCAGSSEDRTATAMPALRLLEPGLPHPLRPALPKPRLVWQAIGRQDRECRLYSFLLLLLLPLPLLLTLPRLFSHPRHSELVHRKHPNLSLHLAQHPPLVRPVKRVAEAQLPCFEPLLLHERPCTPFQSVERFDQAMLEQNKHSDTSMNRLPVQIHLPQERAPQVHTVPI</sequence>
<keyword evidence="3" id="KW-1185">Reference proteome</keyword>
<proteinExistence type="predicted"/>
<protein>
    <submittedName>
        <fullName evidence="2">Uncharacterized protein</fullName>
    </submittedName>
</protein>
<name>A0ABQ9YKW8_9EUKA</name>
<dbReference type="EMBL" id="JARBJD010000003">
    <property type="protein sequence ID" value="KAK2964392.1"/>
    <property type="molecule type" value="Genomic_DNA"/>
</dbReference>
<dbReference type="Proteomes" id="UP001281761">
    <property type="component" value="Unassembled WGS sequence"/>
</dbReference>
<accession>A0ABQ9YKW8</accession>
<comment type="caution">
    <text evidence="2">The sequence shown here is derived from an EMBL/GenBank/DDBJ whole genome shotgun (WGS) entry which is preliminary data.</text>
</comment>
<gene>
    <name evidence="2" type="ORF">BLNAU_923</name>
</gene>
<evidence type="ECO:0000256" key="1">
    <source>
        <dbReference type="SAM" id="MobiDB-lite"/>
    </source>
</evidence>
<reference evidence="2 3" key="1">
    <citation type="journal article" date="2022" name="bioRxiv">
        <title>Genomics of Preaxostyla Flagellates Illuminates Evolutionary Transitions and the Path Towards Mitochondrial Loss.</title>
        <authorList>
            <person name="Novak L.V.F."/>
            <person name="Treitli S.C."/>
            <person name="Pyrih J."/>
            <person name="Halakuc P."/>
            <person name="Pipaliya S.V."/>
            <person name="Vacek V."/>
            <person name="Brzon O."/>
            <person name="Soukal P."/>
            <person name="Eme L."/>
            <person name="Dacks J.B."/>
            <person name="Karnkowska A."/>
            <person name="Elias M."/>
            <person name="Hampl V."/>
        </authorList>
    </citation>
    <scope>NUCLEOTIDE SEQUENCE [LARGE SCALE GENOMIC DNA]</scope>
    <source>
        <strain evidence="2">NAU3</strain>
        <tissue evidence="2">Gut</tissue>
    </source>
</reference>
<feature type="region of interest" description="Disordered" evidence="1">
    <location>
        <begin position="113"/>
        <end position="137"/>
    </location>
</feature>
<evidence type="ECO:0000313" key="2">
    <source>
        <dbReference type="EMBL" id="KAK2964392.1"/>
    </source>
</evidence>